<dbReference type="PANTHER" id="PTHR34945">
    <property type="entry name" value="2-OXOGLUTARATE (2OG) AND FE(II)-DEPENDENT OXYGENASE SUPERFAMILY PROTEIN"/>
    <property type="match status" value="1"/>
</dbReference>
<dbReference type="InterPro" id="IPR026992">
    <property type="entry name" value="DIOX_N"/>
</dbReference>
<feature type="region of interest" description="Disordered" evidence="3">
    <location>
        <begin position="307"/>
        <end position="329"/>
    </location>
</feature>
<name>A0A9Q0FVF7_9ROSI</name>
<evidence type="ECO:0000256" key="1">
    <source>
        <dbReference type="ARBA" id="ARBA00022723"/>
    </source>
</evidence>
<evidence type="ECO:0000259" key="4">
    <source>
        <dbReference type="Pfam" id="PF14226"/>
    </source>
</evidence>
<feature type="compositionally biased region" description="Acidic residues" evidence="3">
    <location>
        <begin position="307"/>
        <end position="325"/>
    </location>
</feature>
<sequence>MEARTTAAPPPTPSTQTNSHLVTSAAAADVLSRLLHRLPPTLSSLPSRRSPPSTTSPPVISLSDQNPSDALLSASSQLGFFQLTDHNIPSQLASSSESEASSLFELDEDKKESSFPRKWPLGFEGDEDGNREESFWLDSNALAESSDLGLASLGELTRAMEKLGLQVVEMLANAIGFENPFKDPTRFCPLMWLHEDLHGEGIDKPVMSGGFYPYVVGLEYQIRSRKCSLLTDSGWVTVLPQVDSVMVTIGDIAQVWSNGKLKKVKGKPTPSPVGGNSSRCISMWLLVTLPLQSTISPLLPFTIDNGSEDEEDASKDVDEEKDPEDDSFKTQKRLFSSFSFEDYARRVYDEPLLFKDPLDRYRI</sequence>
<proteinExistence type="predicted"/>
<reference evidence="5" key="1">
    <citation type="submission" date="2022-02" db="EMBL/GenBank/DDBJ databases">
        <authorList>
            <person name="Henning P.M."/>
            <person name="McCubbin A.G."/>
            <person name="Shore J.S."/>
        </authorList>
    </citation>
    <scope>NUCLEOTIDE SEQUENCE</scope>
    <source>
        <strain evidence="5">F60SS</strain>
        <tissue evidence="5">Leaves</tissue>
    </source>
</reference>
<evidence type="ECO:0000313" key="6">
    <source>
        <dbReference type="Proteomes" id="UP001141552"/>
    </source>
</evidence>
<dbReference type="Gene3D" id="2.60.120.330">
    <property type="entry name" value="B-lactam Antibiotic, Isopenicillin N Synthase, Chain"/>
    <property type="match status" value="2"/>
</dbReference>
<dbReference type="Pfam" id="PF14226">
    <property type="entry name" value="DIOX_N"/>
    <property type="match status" value="1"/>
</dbReference>
<evidence type="ECO:0000256" key="2">
    <source>
        <dbReference type="ARBA" id="ARBA00023004"/>
    </source>
</evidence>
<gene>
    <name evidence="5" type="ORF">Tsubulata_049599</name>
</gene>
<keyword evidence="6" id="KW-1185">Reference proteome</keyword>
<protein>
    <recommendedName>
        <fullName evidence="4">Non-haem dioxygenase N-terminal domain-containing protein</fullName>
    </recommendedName>
</protein>
<dbReference type="SUPFAM" id="SSF51197">
    <property type="entry name" value="Clavaminate synthase-like"/>
    <property type="match status" value="1"/>
</dbReference>
<feature type="region of interest" description="Disordered" evidence="3">
    <location>
        <begin position="1"/>
        <end position="21"/>
    </location>
</feature>
<dbReference type="GO" id="GO:0046872">
    <property type="term" value="F:metal ion binding"/>
    <property type="evidence" value="ECO:0007669"/>
    <property type="project" value="UniProtKB-KW"/>
</dbReference>
<dbReference type="PANTHER" id="PTHR34945:SF2">
    <property type="entry name" value="2-OXOGLUTARATE (2OG) AND FE(II)-DEPENDENT OXYGENASE SUPERFAMILY PROTEIN"/>
    <property type="match status" value="1"/>
</dbReference>
<evidence type="ECO:0000313" key="5">
    <source>
        <dbReference type="EMBL" id="KAJ4837096.1"/>
    </source>
</evidence>
<keyword evidence="2" id="KW-0408">Iron</keyword>
<feature type="compositionally biased region" description="Low complexity" evidence="3">
    <location>
        <begin position="40"/>
        <end position="63"/>
    </location>
</feature>
<dbReference type="AlphaFoldDB" id="A0A9Q0FVF7"/>
<feature type="domain" description="Non-haem dioxygenase N-terminal" evidence="4">
    <location>
        <begin position="58"/>
        <end position="115"/>
    </location>
</feature>
<feature type="region of interest" description="Disordered" evidence="3">
    <location>
        <begin position="40"/>
        <end position="67"/>
    </location>
</feature>
<comment type="caution">
    <text evidence="5">The sequence shown here is derived from an EMBL/GenBank/DDBJ whole genome shotgun (WGS) entry which is preliminary data.</text>
</comment>
<dbReference type="InterPro" id="IPR027443">
    <property type="entry name" value="IPNS-like_sf"/>
</dbReference>
<dbReference type="EMBL" id="JAKUCV010003943">
    <property type="protein sequence ID" value="KAJ4837096.1"/>
    <property type="molecule type" value="Genomic_DNA"/>
</dbReference>
<dbReference type="OrthoDB" id="659818at2759"/>
<evidence type="ECO:0000256" key="3">
    <source>
        <dbReference type="SAM" id="MobiDB-lite"/>
    </source>
</evidence>
<accession>A0A9Q0FVF7</accession>
<keyword evidence="1" id="KW-0479">Metal-binding</keyword>
<dbReference type="Proteomes" id="UP001141552">
    <property type="component" value="Unassembled WGS sequence"/>
</dbReference>
<reference evidence="5" key="2">
    <citation type="journal article" date="2023" name="Plants (Basel)">
        <title>Annotation of the Turnera subulata (Passifloraceae) Draft Genome Reveals the S-Locus Evolved after the Divergence of Turneroideae from Passifloroideae in a Stepwise Manner.</title>
        <authorList>
            <person name="Henning P.M."/>
            <person name="Roalson E.H."/>
            <person name="Mir W."/>
            <person name="McCubbin A.G."/>
            <person name="Shore J.S."/>
        </authorList>
    </citation>
    <scope>NUCLEOTIDE SEQUENCE</scope>
    <source>
        <strain evidence="5">F60SS</strain>
    </source>
</reference>
<organism evidence="5 6">
    <name type="scientific">Turnera subulata</name>
    <dbReference type="NCBI Taxonomy" id="218843"/>
    <lineage>
        <taxon>Eukaryota</taxon>
        <taxon>Viridiplantae</taxon>
        <taxon>Streptophyta</taxon>
        <taxon>Embryophyta</taxon>
        <taxon>Tracheophyta</taxon>
        <taxon>Spermatophyta</taxon>
        <taxon>Magnoliopsida</taxon>
        <taxon>eudicotyledons</taxon>
        <taxon>Gunneridae</taxon>
        <taxon>Pentapetalae</taxon>
        <taxon>rosids</taxon>
        <taxon>fabids</taxon>
        <taxon>Malpighiales</taxon>
        <taxon>Passifloraceae</taxon>
        <taxon>Turnera</taxon>
    </lineage>
</organism>